<protein>
    <submittedName>
        <fullName evidence="1">Putative coenzyme F390 synthetase</fullName>
    </submittedName>
</protein>
<dbReference type="PANTHER" id="PTHR36932:SF1">
    <property type="entry name" value="CAPSULAR POLYSACCHARIDE BIOSYNTHESIS PROTEIN"/>
    <property type="match status" value="1"/>
</dbReference>
<dbReference type="Proteomes" id="UP000266313">
    <property type="component" value="Chromosome"/>
</dbReference>
<dbReference type="PANTHER" id="PTHR36932">
    <property type="entry name" value="CAPSULAR POLYSACCHARIDE BIOSYNTHESIS PROTEIN"/>
    <property type="match status" value="1"/>
</dbReference>
<dbReference type="InterPro" id="IPR053158">
    <property type="entry name" value="CapK_Type1_Caps_Biosynth"/>
</dbReference>
<dbReference type="InterPro" id="IPR042099">
    <property type="entry name" value="ANL_N_sf"/>
</dbReference>
<proteinExistence type="predicted"/>
<dbReference type="SUPFAM" id="SSF56801">
    <property type="entry name" value="Acetyl-CoA synthetase-like"/>
    <property type="match status" value="1"/>
</dbReference>
<name>A0A250L1Z3_9GAMM</name>
<dbReference type="Gene3D" id="3.40.50.12780">
    <property type="entry name" value="N-terminal domain of ligase-like"/>
    <property type="match status" value="1"/>
</dbReference>
<keyword evidence="2" id="KW-1185">Reference proteome</keyword>
<dbReference type="EMBL" id="AP017928">
    <property type="protein sequence ID" value="BBA37561.1"/>
    <property type="molecule type" value="Genomic_DNA"/>
</dbReference>
<sequence>MLRVGNWRQAVLEMVQNKAPVWASLKLMNINKDPEIIYGAAYARQRRELFEGSGGAAETEARLLGVVNDAVANVPYYSDRYRRPIHSLAEFKETFGFIDRNIVMSNIDAFVSRRLDKHFYDEGTTGGTSGKPLRLVLPKKRYQKEWAFLHSVWRNVGFDFDVRGVLRNHRFTLRKDFLVNPISKEVIFDNFRVDGEYAKTVRDVIRGQGIRYLHAYPSAAYQLFGEWCRAGIEVPQLKAVLTSSETIFDYQRELIERELGIRVYAWYGHSEKLVFAGLCRYSNDYHVEPAYGFFELMDEDGNPVNRAGRIGEIVGTGFDNFGMPLIRYRTGDVAEYVSDSCQLCGRKVPVIRNITGRWTGERLFNADDSYVTTTALNLHDDLYSVINGIQYYQPRKGVLFVNIIKGCGYRAEHETRLKRHYQERLSGCTIEIKYVDRLIFQKNGKFLQVVNDLN</sequence>
<dbReference type="KEGG" id="mmai:sS8_5644"/>
<accession>A0A250L1Z3</accession>
<evidence type="ECO:0000313" key="2">
    <source>
        <dbReference type="Proteomes" id="UP000266313"/>
    </source>
</evidence>
<organism evidence="1 2">
    <name type="scientific">Methylocaldum marinum</name>
    <dbReference type="NCBI Taxonomy" id="1432792"/>
    <lineage>
        <taxon>Bacteria</taxon>
        <taxon>Pseudomonadati</taxon>
        <taxon>Pseudomonadota</taxon>
        <taxon>Gammaproteobacteria</taxon>
        <taxon>Methylococcales</taxon>
        <taxon>Methylococcaceae</taxon>
        <taxon>Methylocaldum</taxon>
    </lineage>
</organism>
<evidence type="ECO:0000313" key="1">
    <source>
        <dbReference type="EMBL" id="BBA37561.1"/>
    </source>
</evidence>
<dbReference type="AlphaFoldDB" id="A0A250L1Z3"/>
<reference evidence="1 2" key="1">
    <citation type="submission" date="2016-12" db="EMBL/GenBank/DDBJ databases">
        <title>Genome sequencing of Methylocaldum marinum.</title>
        <authorList>
            <person name="Takeuchi M."/>
            <person name="Kamagata Y."/>
            <person name="Hiraoka S."/>
            <person name="Oshima K."/>
            <person name="Hattori M."/>
            <person name="Iwasaki W."/>
        </authorList>
    </citation>
    <scope>NUCLEOTIDE SEQUENCE [LARGE SCALE GENOMIC DNA]</scope>
    <source>
        <strain evidence="1 2">S8</strain>
    </source>
</reference>
<gene>
    <name evidence="1" type="ORF">sS8_5644</name>
</gene>
<dbReference type="RefSeq" id="WP_119632525.1">
    <property type="nucleotide sequence ID" value="NZ_AP017928.1"/>
</dbReference>
<dbReference type="OrthoDB" id="580775at2"/>